<keyword evidence="4 10" id="KW-0812">Transmembrane</keyword>
<evidence type="ECO:0000256" key="2">
    <source>
        <dbReference type="ARBA" id="ARBA00022448"/>
    </source>
</evidence>
<evidence type="ECO:0000256" key="11">
    <source>
        <dbReference type="RuleBase" id="RU003357"/>
    </source>
</evidence>
<dbReference type="SUPFAM" id="SSF56935">
    <property type="entry name" value="Porins"/>
    <property type="match status" value="1"/>
</dbReference>
<dbReference type="SUPFAM" id="SSF49464">
    <property type="entry name" value="Carboxypeptidase regulatory domain-like"/>
    <property type="match status" value="1"/>
</dbReference>
<comment type="caution">
    <text evidence="16">The sequence shown here is derived from an EMBL/GenBank/DDBJ whole genome shotgun (WGS) entry which is preliminary data.</text>
</comment>
<dbReference type="InterPro" id="IPR037066">
    <property type="entry name" value="Plug_dom_sf"/>
</dbReference>
<dbReference type="InterPro" id="IPR023996">
    <property type="entry name" value="TonB-dep_OMP_SusC/RagA"/>
</dbReference>
<dbReference type="InterPro" id="IPR012910">
    <property type="entry name" value="Plug_dom"/>
</dbReference>
<evidence type="ECO:0000256" key="1">
    <source>
        <dbReference type="ARBA" id="ARBA00004571"/>
    </source>
</evidence>
<gene>
    <name evidence="16" type="ORF">J7I42_31730</name>
</gene>
<dbReference type="Proteomes" id="UP000677244">
    <property type="component" value="Unassembled WGS sequence"/>
</dbReference>
<evidence type="ECO:0000256" key="9">
    <source>
        <dbReference type="ARBA" id="ARBA00023237"/>
    </source>
</evidence>
<dbReference type="InterPro" id="IPR023997">
    <property type="entry name" value="TonB-dep_OMP_SusC/RagA_CS"/>
</dbReference>
<keyword evidence="2 10" id="KW-0813">Transport</keyword>
<protein>
    <submittedName>
        <fullName evidence="16">SusC/RagA family TonB-linked outer membrane protein</fullName>
    </submittedName>
</protein>
<feature type="signal peptide" evidence="13">
    <location>
        <begin position="1"/>
        <end position="31"/>
    </location>
</feature>
<sequence length="1107" mass="121708">MKSSDTNQSNSSSFLCIILLVLLNISFKATANPNELPGKRFISVSGKVTGANDQQPLQGVSVTIKGTNTGTSTDAEGLYRFNNIDGNATLVFSFVAYQTMEVPIKNRTVIDISLQVEAGTLMETIVTANAIRRDKRSLGYSAPVVKSDELLNGRSSSPLSALQGKVAGVNITSIGGAPNSSTRIVLRGGSSISGNNQALIVVDGVPIDNSDFLGGSDLRSTQNSGVVDPRSTVNFGNRGNDINPEDIESITVLKGPTAAALYGSRASNGAVVITTKSGKKGQKNEVNVSSTVTFSDVLKMPKFQNGFGQGYQIGFDANGNNEYFNDPIENWSWGPPFTGETIEWGQEINGVRQKMAYSAAEDNEKKFFELGKGIANTVSFAGSGEKTTFYLSLNTLNNDGIMPGNKDKYNRYNTRFNGTANLSNNISASISVNYSRINSNLVQGGQGPGSVYDNVLQTPRNIPLDKMGDLNNPYYGYGFLNDRGEPVYGFYAAYTVSPYYLLENYHNENDVDRVVGNFTITWKPIKWLNIVERIGADVYSDRRRFKYPKFTYYPADETTGNYGRQNVHSEVGQYRENTFNVSELVHDLMVTAKKDFGTDFTTSLMIGHNLRQRTASLLDASTNESFGLIVPGWYNLDNSNGPLYNYNEYSRRRLMGLYAQLTVGWKDLVFLDLTARNDWSSTLPKGNNSFFYPSASASFVFSELLKDGKLGEILNYGKLRASVAQVGNDANPFLLNNYYARAEIEGSFGSTTFPFNGVPGLTRYGRIGNPNLKPEITTAYEIGAEMNLWNNRLYVDFSVYKNRSKDQILTIPIAESSGFTSKVINGGIVENKGIELSLRGTPIRTSSGFSLELYGTYTHNSNKVVDLQQEGVTQVSLGGLADMAAVAAEGKPYGTFYGVDIQHDDQGRVIVDPKTGIPLETTGAIYFGSYNPKYVASVGANLRYNQWSFNILFDRKSGGQFVSRTKDIIDFNGTAWETTEHGREPYIFPNSVYYDATNKLVENTTVKMLPQDYFSNLPYGRNVLDASYTKLREVSLSYKMKKSALKNGPFGDVTFGLFGNNLFLWVPSVNKYVDPEINSAGATNLQGFDFTAQPSQRNFGFNISASF</sequence>
<evidence type="ECO:0000313" key="16">
    <source>
        <dbReference type="EMBL" id="MBO9204902.1"/>
    </source>
</evidence>
<dbReference type="InterPro" id="IPR036942">
    <property type="entry name" value="Beta-barrel_TonB_sf"/>
</dbReference>
<dbReference type="Gene3D" id="2.60.40.1120">
    <property type="entry name" value="Carboxypeptidase-like, regulatory domain"/>
    <property type="match status" value="1"/>
</dbReference>
<feature type="domain" description="TonB-dependent receptor-like beta-barrel" evidence="14">
    <location>
        <begin position="469"/>
        <end position="972"/>
    </location>
</feature>
<keyword evidence="9 10" id="KW-0998">Cell outer membrane</keyword>
<keyword evidence="8" id="KW-0675">Receptor</keyword>
<dbReference type="NCBIfam" id="TIGR04057">
    <property type="entry name" value="SusC_RagA_signa"/>
    <property type="match status" value="1"/>
</dbReference>
<keyword evidence="6 11" id="KW-0798">TonB box</keyword>
<proteinExistence type="inferred from homology"/>
<name>A0ABS3Z406_9BACT</name>
<organism evidence="16 17">
    <name type="scientific">Niastella soli</name>
    <dbReference type="NCBI Taxonomy" id="2821487"/>
    <lineage>
        <taxon>Bacteria</taxon>
        <taxon>Pseudomonadati</taxon>
        <taxon>Bacteroidota</taxon>
        <taxon>Chitinophagia</taxon>
        <taxon>Chitinophagales</taxon>
        <taxon>Chitinophagaceae</taxon>
        <taxon>Niastella</taxon>
    </lineage>
</organism>
<dbReference type="PANTHER" id="PTHR30069:SF29">
    <property type="entry name" value="HEMOGLOBIN AND HEMOGLOBIN-HAPTOGLOBIN-BINDING PROTEIN 1-RELATED"/>
    <property type="match status" value="1"/>
</dbReference>
<evidence type="ECO:0000256" key="10">
    <source>
        <dbReference type="PROSITE-ProRule" id="PRU01360"/>
    </source>
</evidence>
<dbReference type="Gene3D" id="2.40.170.20">
    <property type="entry name" value="TonB-dependent receptor, beta-barrel domain"/>
    <property type="match status" value="1"/>
</dbReference>
<keyword evidence="17" id="KW-1185">Reference proteome</keyword>
<comment type="subcellular location">
    <subcellularLocation>
        <location evidence="1 10">Cell outer membrane</location>
        <topology evidence="1 10">Multi-pass membrane protein</topology>
    </subcellularLocation>
</comment>
<evidence type="ECO:0000259" key="14">
    <source>
        <dbReference type="Pfam" id="PF00593"/>
    </source>
</evidence>
<dbReference type="InterPro" id="IPR008969">
    <property type="entry name" value="CarboxyPept-like_regulatory"/>
</dbReference>
<feature type="compositionally biased region" description="Polar residues" evidence="12">
    <location>
        <begin position="220"/>
        <end position="237"/>
    </location>
</feature>
<evidence type="ECO:0000259" key="15">
    <source>
        <dbReference type="Pfam" id="PF07715"/>
    </source>
</evidence>
<dbReference type="Pfam" id="PF07715">
    <property type="entry name" value="Plug"/>
    <property type="match status" value="1"/>
</dbReference>
<evidence type="ECO:0000256" key="12">
    <source>
        <dbReference type="SAM" id="MobiDB-lite"/>
    </source>
</evidence>
<dbReference type="InterPro" id="IPR039426">
    <property type="entry name" value="TonB-dep_rcpt-like"/>
</dbReference>
<evidence type="ECO:0000256" key="6">
    <source>
        <dbReference type="ARBA" id="ARBA00023077"/>
    </source>
</evidence>
<dbReference type="Gene3D" id="2.170.130.10">
    <property type="entry name" value="TonB-dependent receptor, plug domain"/>
    <property type="match status" value="1"/>
</dbReference>
<keyword evidence="5 13" id="KW-0732">Signal</keyword>
<comment type="similarity">
    <text evidence="10 11">Belongs to the TonB-dependent receptor family.</text>
</comment>
<dbReference type="InterPro" id="IPR000531">
    <property type="entry name" value="Beta-barrel_TonB"/>
</dbReference>
<keyword evidence="3 10" id="KW-1134">Transmembrane beta strand</keyword>
<evidence type="ECO:0000256" key="7">
    <source>
        <dbReference type="ARBA" id="ARBA00023136"/>
    </source>
</evidence>
<evidence type="ECO:0000256" key="5">
    <source>
        <dbReference type="ARBA" id="ARBA00022729"/>
    </source>
</evidence>
<evidence type="ECO:0000256" key="13">
    <source>
        <dbReference type="SAM" id="SignalP"/>
    </source>
</evidence>
<reference evidence="16 17" key="1">
    <citation type="submission" date="2021-03" db="EMBL/GenBank/DDBJ databases">
        <title>Assistant Professor.</title>
        <authorList>
            <person name="Huq M.A."/>
        </authorList>
    </citation>
    <scope>NUCLEOTIDE SEQUENCE [LARGE SCALE GENOMIC DNA]</scope>
    <source>
        <strain evidence="16 17">MAH-29</strain>
    </source>
</reference>
<accession>A0ABS3Z406</accession>
<evidence type="ECO:0000256" key="3">
    <source>
        <dbReference type="ARBA" id="ARBA00022452"/>
    </source>
</evidence>
<keyword evidence="7 10" id="KW-0472">Membrane</keyword>
<dbReference type="RefSeq" id="WP_209143936.1">
    <property type="nucleotide sequence ID" value="NZ_JAGHKO010000017.1"/>
</dbReference>
<dbReference type="PANTHER" id="PTHR30069">
    <property type="entry name" value="TONB-DEPENDENT OUTER MEMBRANE RECEPTOR"/>
    <property type="match status" value="1"/>
</dbReference>
<feature type="domain" description="TonB-dependent receptor plug" evidence="15">
    <location>
        <begin position="135"/>
        <end position="270"/>
    </location>
</feature>
<feature type="region of interest" description="Disordered" evidence="12">
    <location>
        <begin position="220"/>
        <end position="240"/>
    </location>
</feature>
<evidence type="ECO:0000256" key="8">
    <source>
        <dbReference type="ARBA" id="ARBA00023170"/>
    </source>
</evidence>
<dbReference type="Pfam" id="PF13715">
    <property type="entry name" value="CarbopepD_reg_2"/>
    <property type="match status" value="1"/>
</dbReference>
<evidence type="ECO:0000256" key="4">
    <source>
        <dbReference type="ARBA" id="ARBA00022692"/>
    </source>
</evidence>
<dbReference type="Pfam" id="PF00593">
    <property type="entry name" value="TonB_dep_Rec_b-barrel"/>
    <property type="match status" value="1"/>
</dbReference>
<dbReference type="PROSITE" id="PS52016">
    <property type="entry name" value="TONB_DEPENDENT_REC_3"/>
    <property type="match status" value="1"/>
</dbReference>
<feature type="chain" id="PRO_5045717407" evidence="13">
    <location>
        <begin position="32"/>
        <end position="1107"/>
    </location>
</feature>
<dbReference type="EMBL" id="JAGHKO010000017">
    <property type="protein sequence ID" value="MBO9204902.1"/>
    <property type="molecule type" value="Genomic_DNA"/>
</dbReference>
<evidence type="ECO:0000313" key="17">
    <source>
        <dbReference type="Proteomes" id="UP000677244"/>
    </source>
</evidence>
<dbReference type="NCBIfam" id="TIGR04056">
    <property type="entry name" value="OMP_RagA_SusC"/>
    <property type="match status" value="1"/>
</dbReference>